<dbReference type="Pfam" id="PF00067">
    <property type="entry name" value="p450"/>
    <property type="match status" value="1"/>
</dbReference>
<evidence type="ECO:0000256" key="1">
    <source>
        <dbReference type="ARBA" id="ARBA00001971"/>
    </source>
</evidence>
<keyword evidence="10 12" id="KW-0503">Monooxygenase</keyword>
<evidence type="ECO:0000256" key="6">
    <source>
        <dbReference type="ARBA" id="ARBA00022617"/>
    </source>
</evidence>
<dbReference type="FunFam" id="1.10.630.10:FF:000006">
    <property type="entry name" value="Cytochrome P450 302a1, mitochondrial"/>
    <property type="match status" value="1"/>
</dbReference>
<dbReference type="PROSITE" id="PS00086">
    <property type="entry name" value="CYTOCHROME_P450"/>
    <property type="match status" value="1"/>
</dbReference>
<evidence type="ECO:0000256" key="12">
    <source>
        <dbReference type="RuleBase" id="RU000461"/>
    </source>
</evidence>
<evidence type="ECO:0000256" key="9">
    <source>
        <dbReference type="ARBA" id="ARBA00023004"/>
    </source>
</evidence>
<comment type="subcellular location">
    <subcellularLocation>
        <location evidence="4">Endoplasmic reticulum membrane</location>
        <topology evidence="4">Peripheral membrane protein</topology>
    </subcellularLocation>
    <subcellularLocation>
        <location evidence="3">Microsome membrane</location>
        <topology evidence="3">Peripheral membrane protein</topology>
    </subcellularLocation>
</comment>
<dbReference type="PRINTS" id="PR00465">
    <property type="entry name" value="EP450IV"/>
</dbReference>
<dbReference type="AlphaFoldDB" id="A0A1J1IUR9"/>
<dbReference type="InterPro" id="IPR001128">
    <property type="entry name" value="Cyt_P450"/>
</dbReference>
<dbReference type="PANTHER" id="PTHR24279:SF120">
    <property type="entry name" value="CYTOCHROME P450"/>
    <property type="match status" value="1"/>
</dbReference>
<dbReference type="InterPro" id="IPR050479">
    <property type="entry name" value="CYP11_CYP27_families"/>
</dbReference>
<keyword evidence="8 12" id="KW-0560">Oxidoreductase</keyword>
<gene>
    <name evidence="13" type="ORF">CLUMA_CG015847</name>
</gene>
<evidence type="ECO:0000256" key="7">
    <source>
        <dbReference type="ARBA" id="ARBA00022723"/>
    </source>
</evidence>
<feature type="binding site" description="axial binding residue" evidence="11">
    <location>
        <position position="463"/>
    </location>
    <ligand>
        <name>heme</name>
        <dbReference type="ChEBI" id="CHEBI:30413"/>
    </ligand>
    <ligandPart>
        <name>Fe</name>
        <dbReference type="ChEBI" id="CHEBI:18248"/>
    </ligandPart>
</feature>
<reference evidence="13 14" key="1">
    <citation type="submission" date="2015-04" db="EMBL/GenBank/DDBJ databases">
        <authorList>
            <person name="Syromyatnikov M.Y."/>
            <person name="Popov V.N."/>
        </authorList>
    </citation>
    <scope>NUCLEOTIDE SEQUENCE [LARGE SCALE GENOMIC DNA]</scope>
</reference>
<dbReference type="GO" id="GO:0005506">
    <property type="term" value="F:iron ion binding"/>
    <property type="evidence" value="ECO:0007669"/>
    <property type="project" value="InterPro"/>
</dbReference>
<evidence type="ECO:0000256" key="11">
    <source>
        <dbReference type="PIRSR" id="PIRSR602403-1"/>
    </source>
</evidence>
<name>A0A1J1IUR9_9DIPT</name>
<organism evidence="13 14">
    <name type="scientific">Clunio marinus</name>
    <dbReference type="NCBI Taxonomy" id="568069"/>
    <lineage>
        <taxon>Eukaryota</taxon>
        <taxon>Metazoa</taxon>
        <taxon>Ecdysozoa</taxon>
        <taxon>Arthropoda</taxon>
        <taxon>Hexapoda</taxon>
        <taxon>Insecta</taxon>
        <taxon>Pterygota</taxon>
        <taxon>Neoptera</taxon>
        <taxon>Endopterygota</taxon>
        <taxon>Diptera</taxon>
        <taxon>Nematocera</taxon>
        <taxon>Chironomoidea</taxon>
        <taxon>Chironomidae</taxon>
        <taxon>Clunio</taxon>
    </lineage>
</organism>
<keyword evidence="14" id="KW-1185">Reference proteome</keyword>
<dbReference type="CDD" id="cd11054">
    <property type="entry name" value="CYP24A1-like"/>
    <property type="match status" value="1"/>
</dbReference>
<dbReference type="GO" id="GO:0016705">
    <property type="term" value="F:oxidoreductase activity, acting on paired donors, with incorporation or reduction of molecular oxygen"/>
    <property type="evidence" value="ECO:0007669"/>
    <property type="project" value="InterPro"/>
</dbReference>
<keyword evidence="9 11" id="KW-0408">Iron</keyword>
<dbReference type="Proteomes" id="UP000183832">
    <property type="component" value="Unassembled WGS sequence"/>
</dbReference>
<comment type="cofactor">
    <cofactor evidence="1 11">
        <name>heme</name>
        <dbReference type="ChEBI" id="CHEBI:30413"/>
    </cofactor>
</comment>
<dbReference type="Gene3D" id="1.10.630.10">
    <property type="entry name" value="Cytochrome P450"/>
    <property type="match status" value="1"/>
</dbReference>
<dbReference type="GO" id="GO:0005789">
    <property type="term" value="C:endoplasmic reticulum membrane"/>
    <property type="evidence" value="ECO:0007669"/>
    <property type="project" value="UniProtKB-SubCell"/>
</dbReference>
<dbReference type="STRING" id="568069.A0A1J1IUR9"/>
<dbReference type="EMBL" id="CVRI01000058">
    <property type="protein sequence ID" value="CRL02886.1"/>
    <property type="molecule type" value="Genomic_DNA"/>
</dbReference>
<dbReference type="PANTHER" id="PTHR24279">
    <property type="entry name" value="CYTOCHROME P450"/>
    <property type="match status" value="1"/>
</dbReference>
<dbReference type="InterPro" id="IPR017972">
    <property type="entry name" value="Cyt_P450_CS"/>
</dbReference>
<evidence type="ECO:0000256" key="8">
    <source>
        <dbReference type="ARBA" id="ARBA00023002"/>
    </source>
</evidence>
<evidence type="ECO:0000256" key="4">
    <source>
        <dbReference type="ARBA" id="ARBA00004406"/>
    </source>
</evidence>
<dbReference type="InterPro" id="IPR036396">
    <property type="entry name" value="Cyt_P450_sf"/>
</dbReference>
<evidence type="ECO:0000256" key="2">
    <source>
        <dbReference type="ARBA" id="ARBA00003690"/>
    </source>
</evidence>
<evidence type="ECO:0000313" key="14">
    <source>
        <dbReference type="Proteomes" id="UP000183832"/>
    </source>
</evidence>
<comment type="function">
    <text evidence="2">May be involved in the metabolism of insect hormones and in the breakdown of synthetic insecticides.</text>
</comment>
<dbReference type="GO" id="GO:0004497">
    <property type="term" value="F:monooxygenase activity"/>
    <property type="evidence" value="ECO:0007669"/>
    <property type="project" value="UniProtKB-KW"/>
</dbReference>
<proteinExistence type="inferred from homology"/>
<evidence type="ECO:0000256" key="5">
    <source>
        <dbReference type="ARBA" id="ARBA00010617"/>
    </source>
</evidence>
<evidence type="ECO:0000256" key="10">
    <source>
        <dbReference type="ARBA" id="ARBA00023033"/>
    </source>
</evidence>
<dbReference type="OrthoDB" id="3945418at2759"/>
<evidence type="ECO:0000256" key="3">
    <source>
        <dbReference type="ARBA" id="ARBA00004174"/>
    </source>
</evidence>
<keyword evidence="6 11" id="KW-0349">Heme</keyword>
<comment type="similarity">
    <text evidence="5 12">Belongs to the cytochrome P450 family.</text>
</comment>
<dbReference type="GO" id="GO:0020037">
    <property type="term" value="F:heme binding"/>
    <property type="evidence" value="ECO:0007669"/>
    <property type="project" value="InterPro"/>
</dbReference>
<sequence length="514" mass="59332">MFLTKFNVNLVTKSSKGLNTIVRLSSTSAVNDSEWKNAKPYSQIPGLTKFGLVRAVSPGGKYNNLNIIEMSLKMQEEYGNFVKFPGLFGQRDLIFTLDPNDIETIFRHEGKFPIRRGLDTLEYYREVYRREWFGKGNTGLVPSQGDDWYQFRTRVNQTMMQPKTSKLYIPKIDEVAIEFVDRIKENRDANGETPNDFLEYINQWALESIALITLDTRLMVHENPRSAEINRLMKEVFRLSYEYDVMPSLWRTVKTPGFMHVMKTYDRLTGIMREYANEAMKKLEASTPSDDHEPGILEKLMKIDKNVAFVMVLDSLLAGVDTTSTGIVSTLYCLASNPDKQEILRKEVLKILPEKKSKLTTQSLSSIPYLRAVIKEAIRLHPPFNGNLRETVQDMVIQGYQIPKGTNLVLGTHILPIQDEHFERSNEFIPERWIKDNTDTKCPHAKDSHPFAYLPFGFGSRMCVGRRFAELEIEVLTMRIIREFKLEWNNPPLKFKSFTLNIAADPLKFKTIDL</sequence>
<dbReference type="PRINTS" id="PR00385">
    <property type="entry name" value="P450"/>
</dbReference>
<keyword evidence="7 11" id="KW-0479">Metal-binding</keyword>
<dbReference type="InterPro" id="IPR002403">
    <property type="entry name" value="Cyt_P450_E_grp-IV"/>
</dbReference>
<dbReference type="SUPFAM" id="SSF48264">
    <property type="entry name" value="Cytochrome P450"/>
    <property type="match status" value="1"/>
</dbReference>
<protein>
    <submittedName>
        <fullName evidence="13">CLUMA_CG015847, isoform A</fullName>
    </submittedName>
</protein>
<accession>A0A1J1IUR9</accession>
<evidence type="ECO:0000313" key="13">
    <source>
        <dbReference type="EMBL" id="CRL02886.1"/>
    </source>
</evidence>